<sequence length="132" mass="14559">MSKISIVAKVFLVIVGLAFLNVAVQAFINPQTVMDFVSVKLENTSARNSTRAFYGGVNLTFALFLIYGAFKMQKEALILASLYGGGFVIGRLYSILMEGQPSTFILTWLTIESFLTLGSLILLIELKKQKLL</sequence>
<keyword evidence="3" id="KW-1185">Reference proteome</keyword>
<gene>
    <name evidence="2" type="ORF">EGI31_01480</name>
</gene>
<keyword evidence="1" id="KW-0812">Transmembrane</keyword>
<protein>
    <submittedName>
        <fullName evidence="2">DUF4345 domain-containing protein</fullName>
    </submittedName>
</protein>
<feature type="transmembrane region" description="Helical" evidence="1">
    <location>
        <begin position="77"/>
        <end position="96"/>
    </location>
</feature>
<dbReference type="AlphaFoldDB" id="A0AAE3GYX2"/>
<dbReference type="EMBL" id="RJUF01000002">
    <property type="protein sequence ID" value="MCP9761607.1"/>
    <property type="molecule type" value="Genomic_DNA"/>
</dbReference>
<keyword evidence="1" id="KW-1133">Transmembrane helix</keyword>
<dbReference type="InterPro" id="IPR025597">
    <property type="entry name" value="DUF4345"/>
</dbReference>
<organism evidence="2 3">
    <name type="scientific">Lacihabitans soyangensis</name>
    <dbReference type="NCBI Taxonomy" id="869394"/>
    <lineage>
        <taxon>Bacteria</taxon>
        <taxon>Pseudomonadati</taxon>
        <taxon>Bacteroidota</taxon>
        <taxon>Cytophagia</taxon>
        <taxon>Cytophagales</taxon>
        <taxon>Leadbetterellaceae</taxon>
        <taxon>Lacihabitans</taxon>
    </lineage>
</organism>
<reference evidence="2 3" key="1">
    <citation type="submission" date="2018-11" db="EMBL/GenBank/DDBJ databases">
        <title>Novel bacteria species description.</title>
        <authorList>
            <person name="Han J.-H."/>
        </authorList>
    </citation>
    <scope>NUCLEOTIDE SEQUENCE [LARGE SCALE GENOMIC DNA]</scope>
    <source>
        <strain evidence="2 3">KCTC23259</strain>
    </source>
</reference>
<feature type="transmembrane region" description="Helical" evidence="1">
    <location>
        <begin position="50"/>
        <end position="70"/>
    </location>
</feature>
<name>A0AAE3GYX2_9BACT</name>
<proteinExistence type="predicted"/>
<evidence type="ECO:0000313" key="3">
    <source>
        <dbReference type="Proteomes" id="UP001204144"/>
    </source>
</evidence>
<evidence type="ECO:0000313" key="2">
    <source>
        <dbReference type="EMBL" id="MCP9761607.1"/>
    </source>
</evidence>
<comment type="caution">
    <text evidence="2">The sequence shown here is derived from an EMBL/GenBank/DDBJ whole genome shotgun (WGS) entry which is preliminary data.</text>
</comment>
<dbReference type="Proteomes" id="UP001204144">
    <property type="component" value="Unassembled WGS sequence"/>
</dbReference>
<accession>A0AAE3GYX2</accession>
<keyword evidence="1" id="KW-0472">Membrane</keyword>
<feature type="transmembrane region" description="Helical" evidence="1">
    <location>
        <begin position="102"/>
        <end position="124"/>
    </location>
</feature>
<dbReference type="Pfam" id="PF14248">
    <property type="entry name" value="DUF4345"/>
    <property type="match status" value="1"/>
</dbReference>
<evidence type="ECO:0000256" key="1">
    <source>
        <dbReference type="SAM" id="Phobius"/>
    </source>
</evidence>
<dbReference type="RefSeq" id="WP_255035348.1">
    <property type="nucleotide sequence ID" value="NZ_RJUF01000002.1"/>
</dbReference>